<sequence length="45" mass="5433">MTLLYYHGNIISYYGNIRSFINEEIMDGFDWGHTVMFHGFCNDYF</sequence>
<dbReference type="EMBL" id="CP001843">
    <property type="protein sequence ID" value="AEF84679.1"/>
    <property type="molecule type" value="Genomic_DNA"/>
</dbReference>
<dbReference type="STRING" id="545694.TREPR_1713"/>
<gene>
    <name evidence="1" type="ordered locus">TREPR_1713</name>
</gene>
<evidence type="ECO:0000313" key="1">
    <source>
        <dbReference type="EMBL" id="AEF84679.1"/>
    </source>
</evidence>
<dbReference type="Proteomes" id="UP000009223">
    <property type="component" value="Chromosome"/>
</dbReference>
<name>F5YMV5_TREPZ</name>
<dbReference type="KEGG" id="tpi:TREPR_1713"/>
<organism evidence="1 2">
    <name type="scientific">Treponema primitia (strain ATCC BAA-887 / DSM 12427 / ZAS-2)</name>
    <dbReference type="NCBI Taxonomy" id="545694"/>
    <lineage>
        <taxon>Bacteria</taxon>
        <taxon>Pseudomonadati</taxon>
        <taxon>Spirochaetota</taxon>
        <taxon>Spirochaetia</taxon>
        <taxon>Spirochaetales</taxon>
        <taxon>Treponemataceae</taxon>
        <taxon>Treponema</taxon>
    </lineage>
</organism>
<proteinExistence type="predicted"/>
<dbReference type="AlphaFoldDB" id="F5YMV5"/>
<keyword evidence="2" id="KW-1185">Reference proteome</keyword>
<accession>F5YMV5</accession>
<reference evidence="1 2" key="2">
    <citation type="journal article" date="2011" name="ISME J.">
        <title>RNA-seq reveals cooperative metabolic interactions between two termite-gut spirochete species in co-culture.</title>
        <authorList>
            <person name="Rosenthal A.Z."/>
            <person name="Matson E.G."/>
            <person name="Eldar A."/>
            <person name="Leadbetter J.R."/>
        </authorList>
    </citation>
    <scope>NUCLEOTIDE SEQUENCE [LARGE SCALE GENOMIC DNA]</scope>
    <source>
        <strain evidence="2">ATCC BAA-887 / DSM 12427 / ZAS-2</strain>
    </source>
</reference>
<reference evidence="2" key="1">
    <citation type="submission" date="2009-12" db="EMBL/GenBank/DDBJ databases">
        <title>Complete sequence of Treponema primitia strain ZAS-2.</title>
        <authorList>
            <person name="Tetu S.G."/>
            <person name="Matson E."/>
            <person name="Ren Q."/>
            <person name="Seshadri R."/>
            <person name="Elbourne L."/>
            <person name="Hassan K.A."/>
            <person name="Durkin A."/>
            <person name="Radune D."/>
            <person name="Mohamoud Y."/>
            <person name="Shay R."/>
            <person name="Jin S."/>
            <person name="Zhang X."/>
            <person name="Lucey K."/>
            <person name="Ballor N.R."/>
            <person name="Ottesen E."/>
            <person name="Rosenthal R."/>
            <person name="Allen A."/>
            <person name="Leadbetter J.R."/>
            <person name="Paulsen I.T."/>
        </authorList>
    </citation>
    <scope>NUCLEOTIDE SEQUENCE [LARGE SCALE GENOMIC DNA]</scope>
    <source>
        <strain evidence="2">ATCC BAA-887 / DSM 12427 / ZAS-2</strain>
    </source>
</reference>
<evidence type="ECO:0000313" key="2">
    <source>
        <dbReference type="Proteomes" id="UP000009223"/>
    </source>
</evidence>
<protein>
    <submittedName>
        <fullName evidence="1">Uncharacterized protein</fullName>
    </submittedName>
</protein>
<dbReference type="HOGENOM" id="CLU_3206609_0_0_12"/>